<gene>
    <name evidence="1" type="ORF">CesoFtcFv8_000712</name>
</gene>
<name>A0AAN8HH29_9TELE</name>
<proteinExistence type="predicted"/>
<accession>A0AAN8HH29</accession>
<dbReference type="AlphaFoldDB" id="A0AAN8HH29"/>
<dbReference type="Proteomes" id="UP001335648">
    <property type="component" value="Unassembled WGS sequence"/>
</dbReference>
<organism evidence="1 2">
    <name type="scientific">Champsocephalus esox</name>
    <name type="common">pike icefish</name>
    <dbReference type="NCBI Taxonomy" id="159716"/>
    <lineage>
        <taxon>Eukaryota</taxon>
        <taxon>Metazoa</taxon>
        <taxon>Chordata</taxon>
        <taxon>Craniata</taxon>
        <taxon>Vertebrata</taxon>
        <taxon>Euteleostomi</taxon>
        <taxon>Actinopterygii</taxon>
        <taxon>Neopterygii</taxon>
        <taxon>Teleostei</taxon>
        <taxon>Neoteleostei</taxon>
        <taxon>Acanthomorphata</taxon>
        <taxon>Eupercaria</taxon>
        <taxon>Perciformes</taxon>
        <taxon>Notothenioidei</taxon>
        <taxon>Channichthyidae</taxon>
        <taxon>Champsocephalus</taxon>
    </lineage>
</organism>
<comment type="caution">
    <text evidence="1">The sequence shown here is derived from an EMBL/GenBank/DDBJ whole genome shotgun (WGS) entry which is preliminary data.</text>
</comment>
<evidence type="ECO:0000313" key="2">
    <source>
        <dbReference type="Proteomes" id="UP001335648"/>
    </source>
</evidence>
<protein>
    <submittedName>
        <fullName evidence="1">Uncharacterized protein</fullName>
    </submittedName>
</protein>
<dbReference type="EMBL" id="JAULUE010002046">
    <property type="protein sequence ID" value="KAK5915083.1"/>
    <property type="molecule type" value="Genomic_DNA"/>
</dbReference>
<sequence>MQAATLEVRQVLERRGAQGGAGALQGEQAVGGAGQKAVRWVALLRRGQLGAHQPASMGQGEGHGGDGREVQLFSVFLFYQHCMGRGREV</sequence>
<reference evidence="1 2" key="1">
    <citation type="journal article" date="2023" name="Mol. Biol. Evol.">
        <title>Genomics of Secondarily Temperate Adaptation in the Only Non-Antarctic Icefish.</title>
        <authorList>
            <person name="Rivera-Colon A.G."/>
            <person name="Rayamajhi N."/>
            <person name="Minhas B.F."/>
            <person name="Madrigal G."/>
            <person name="Bilyk K.T."/>
            <person name="Yoon V."/>
            <person name="Hune M."/>
            <person name="Gregory S."/>
            <person name="Cheng C.H.C."/>
            <person name="Catchen J.M."/>
        </authorList>
    </citation>
    <scope>NUCLEOTIDE SEQUENCE [LARGE SCALE GENOMIC DNA]</scope>
    <source>
        <strain evidence="1">JC2023a</strain>
    </source>
</reference>
<evidence type="ECO:0000313" key="1">
    <source>
        <dbReference type="EMBL" id="KAK5915083.1"/>
    </source>
</evidence>
<keyword evidence="2" id="KW-1185">Reference proteome</keyword>